<dbReference type="PRINTS" id="PR00385">
    <property type="entry name" value="P450"/>
</dbReference>
<keyword evidence="14" id="KW-1185">Reference proteome</keyword>
<evidence type="ECO:0000256" key="7">
    <source>
        <dbReference type="ARBA" id="ARBA00023002"/>
    </source>
</evidence>
<dbReference type="GO" id="GO:0004497">
    <property type="term" value="F:monooxygenase activity"/>
    <property type="evidence" value="ECO:0007669"/>
    <property type="project" value="UniProtKB-KW"/>
</dbReference>
<dbReference type="InterPro" id="IPR050665">
    <property type="entry name" value="Cytochrome_P450_Monooxygen"/>
</dbReference>
<organism evidence="13 14">
    <name type="scientific">Lupinus albus</name>
    <name type="common">White lupine</name>
    <name type="synonym">Lupinus termis</name>
    <dbReference type="NCBI Taxonomy" id="3870"/>
    <lineage>
        <taxon>Eukaryota</taxon>
        <taxon>Viridiplantae</taxon>
        <taxon>Streptophyta</taxon>
        <taxon>Embryophyta</taxon>
        <taxon>Tracheophyta</taxon>
        <taxon>Spermatophyta</taxon>
        <taxon>Magnoliopsida</taxon>
        <taxon>eudicotyledons</taxon>
        <taxon>Gunneridae</taxon>
        <taxon>Pentapetalae</taxon>
        <taxon>rosids</taxon>
        <taxon>fabids</taxon>
        <taxon>Fabales</taxon>
        <taxon>Fabaceae</taxon>
        <taxon>Papilionoideae</taxon>
        <taxon>50 kb inversion clade</taxon>
        <taxon>genistoids sensu lato</taxon>
        <taxon>core genistoids</taxon>
        <taxon>Genisteae</taxon>
        <taxon>Lupinus</taxon>
    </lineage>
</organism>
<sequence length="143" mass="16315">MQMKMVMNEAVRLYPPSPNVQRQATEDIKVDNLTIPKGTNIWFNLVGMHRDKALWGSDANEFRPERFMDDANGDCNHKMGYMPFGFGGRMCVGRNLTFTEYKIVLTLLLSKFRFKLSPSYRHSPTIMLSLGPAFGVPLIVEPL</sequence>
<evidence type="ECO:0000256" key="6">
    <source>
        <dbReference type="ARBA" id="ARBA00022989"/>
    </source>
</evidence>
<dbReference type="PANTHER" id="PTHR24282:SF149">
    <property type="entry name" value="CYTOCHROME P450 FAMILY 72 PROTEIN"/>
    <property type="match status" value="1"/>
</dbReference>
<dbReference type="InterPro" id="IPR036396">
    <property type="entry name" value="Cyt_P450_sf"/>
</dbReference>
<keyword evidence="8 11" id="KW-0408">Iron</keyword>
<proteinExistence type="inferred from homology"/>
<keyword evidence="10" id="KW-0472">Membrane</keyword>
<keyword evidence="5 11" id="KW-0479">Metal-binding</keyword>
<keyword evidence="4" id="KW-0812">Transmembrane</keyword>
<dbReference type="Pfam" id="PF00067">
    <property type="entry name" value="p450"/>
    <property type="match status" value="1"/>
</dbReference>
<accession>A0A6A4QTI5</accession>
<dbReference type="AlphaFoldDB" id="A0A6A4QTI5"/>
<keyword evidence="6" id="KW-1133">Transmembrane helix</keyword>
<dbReference type="GO" id="GO:0020037">
    <property type="term" value="F:heme binding"/>
    <property type="evidence" value="ECO:0007669"/>
    <property type="project" value="InterPro"/>
</dbReference>
<dbReference type="Proteomes" id="UP000447434">
    <property type="component" value="Chromosome 3"/>
</dbReference>
<evidence type="ECO:0000256" key="8">
    <source>
        <dbReference type="ARBA" id="ARBA00023004"/>
    </source>
</evidence>
<evidence type="ECO:0000256" key="4">
    <source>
        <dbReference type="ARBA" id="ARBA00022692"/>
    </source>
</evidence>
<dbReference type="SUPFAM" id="SSF48264">
    <property type="entry name" value="Cytochrome P450"/>
    <property type="match status" value="1"/>
</dbReference>
<dbReference type="GO" id="GO:0005506">
    <property type="term" value="F:iron ion binding"/>
    <property type="evidence" value="ECO:0007669"/>
    <property type="project" value="InterPro"/>
</dbReference>
<comment type="subcellular location">
    <subcellularLocation>
        <location evidence="1">Membrane</location>
        <topology evidence="1">Single-pass membrane protein</topology>
    </subcellularLocation>
</comment>
<dbReference type="InterPro" id="IPR002401">
    <property type="entry name" value="Cyt_P450_E_grp-I"/>
</dbReference>
<feature type="binding site" description="axial binding residue" evidence="11">
    <location>
        <position position="91"/>
    </location>
    <ligand>
        <name>heme</name>
        <dbReference type="ChEBI" id="CHEBI:30413"/>
    </ligand>
    <ligandPart>
        <name>Fe</name>
        <dbReference type="ChEBI" id="CHEBI:18248"/>
    </ligandPart>
</feature>
<keyword evidence="3 11" id="KW-0349">Heme</keyword>
<gene>
    <name evidence="13" type="ORF">Lalb_Chr03g0034661</name>
</gene>
<evidence type="ECO:0000256" key="10">
    <source>
        <dbReference type="ARBA" id="ARBA00023136"/>
    </source>
</evidence>
<evidence type="ECO:0000313" key="14">
    <source>
        <dbReference type="Proteomes" id="UP000447434"/>
    </source>
</evidence>
<dbReference type="OrthoDB" id="1470350at2759"/>
<dbReference type="PANTHER" id="PTHR24282">
    <property type="entry name" value="CYTOCHROME P450 FAMILY MEMBER"/>
    <property type="match status" value="1"/>
</dbReference>
<evidence type="ECO:0000256" key="2">
    <source>
        <dbReference type="ARBA" id="ARBA00010617"/>
    </source>
</evidence>
<dbReference type="PROSITE" id="PS00086">
    <property type="entry name" value="CYTOCHROME_P450"/>
    <property type="match status" value="1"/>
</dbReference>
<dbReference type="InterPro" id="IPR001128">
    <property type="entry name" value="Cyt_P450"/>
</dbReference>
<protein>
    <submittedName>
        <fullName evidence="13">Putative cytochrome P450</fullName>
    </submittedName>
</protein>
<dbReference type="InterPro" id="IPR017972">
    <property type="entry name" value="Cyt_P450_CS"/>
</dbReference>
<evidence type="ECO:0000256" key="3">
    <source>
        <dbReference type="ARBA" id="ARBA00022617"/>
    </source>
</evidence>
<dbReference type="PRINTS" id="PR00463">
    <property type="entry name" value="EP450I"/>
</dbReference>
<evidence type="ECO:0000256" key="5">
    <source>
        <dbReference type="ARBA" id="ARBA00022723"/>
    </source>
</evidence>
<keyword evidence="7 12" id="KW-0560">Oxidoreductase</keyword>
<keyword evidence="9 12" id="KW-0503">Monooxygenase</keyword>
<comment type="caution">
    <text evidence="13">The sequence shown here is derived from an EMBL/GenBank/DDBJ whole genome shotgun (WGS) entry which is preliminary data.</text>
</comment>
<name>A0A6A4QTI5_LUPAL</name>
<reference evidence="14" key="1">
    <citation type="journal article" date="2020" name="Nat. Commun.">
        <title>Genome sequence of the cluster root forming white lupin.</title>
        <authorList>
            <person name="Hufnagel B."/>
            <person name="Marques A."/>
            <person name="Soriano A."/>
            <person name="Marques L."/>
            <person name="Divol F."/>
            <person name="Doumas P."/>
            <person name="Sallet E."/>
            <person name="Mancinotti D."/>
            <person name="Carrere S."/>
            <person name="Marande W."/>
            <person name="Arribat S."/>
            <person name="Keller J."/>
            <person name="Huneau C."/>
            <person name="Blein T."/>
            <person name="Aime D."/>
            <person name="Laguerre M."/>
            <person name="Taylor J."/>
            <person name="Schubert V."/>
            <person name="Nelson M."/>
            <person name="Geu-Flores F."/>
            <person name="Crespi M."/>
            <person name="Gallardo-Guerrero K."/>
            <person name="Delaux P.-M."/>
            <person name="Salse J."/>
            <person name="Berges H."/>
            <person name="Guyot R."/>
            <person name="Gouzy J."/>
            <person name="Peret B."/>
        </authorList>
    </citation>
    <scope>NUCLEOTIDE SEQUENCE [LARGE SCALE GENOMIC DNA]</scope>
    <source>
        <strain evidence="14">cv. Amiga</strain>
    </source>
</reference>
<dbReference type="GO" id="GO:0016020">
    <property type="term" value="C:membrane"/>
    <property type="evidence" value="ECO:0007669"/>
    <property type="project" value="UniProtKB-SubCell"/>
</dbReference>
<dbReference type="Gene3D" id="1.10.630.10">
    <property type="entry name" value="Cytochrome P450"/>
    <property type="match status" value="1"/>
</dbReference>
<comment type="cofactor">
    <cofactor evidence="11">
        <name>heme</name>
        <dbReference type="ChEBI" id="CHEBI:30413"/>
    </cofactor>
</comment>
<evidence type="ECO:0000313" key="13">
    <source>
        <dbReference type="EMBL" id="KAE9617371.1"/>
    </source>
</evidence>
<evidence type="ECO:0000256" key="12">
    <source>
        <dbReference type="RuleBase" id="RU000461"/>
    </source>
</evidence>
<comment type="similarity">
    <text evidence="2 12">Belongs to the cytochrome P450 family.</text>
</comment>
<evidence type="ECO:0000256" key="9">
    <source>
        <dbReference type="ARBA" id="ARBA00023033"/>
    </source>
</evidence>
<dbReference type="EMBL" id="WOCE01000003">
    <property type="protein sequence ID" value="KAE9617371.1"/>
    <property type="molecule type" value="Genomic_DNA"/>
</dbReference>
<evidence type="ECO:0000256" key="11">
    <source>
        <dbReference type="PIRSR" id="PIRSR602401-1"/>
    </source>
</evidence>
<dbReference type="GO" id="GO:0016705">
    <property type="term" value="F:oxidoreductase activity, acting on paired donors, with incorporation or reduction of molecular oxygen"/>
    <property type="evidence" value="ECO:0007669"/>
    <property type="project" value="InterPro"/>
</dbReference>
<evidence type="ECO:0000256" key="1">
    <source>
        <dbReference type="ARBA" id="ARBA00004167"/>
    </source>
</evidence>